<name>A0A7C8Z931_OPUST</name>
<protein>
    <submittedName>
        <fullName evidence="2">Uncharacterized protein</fullName>
    </submittedName>
</protein>
<feature type="region of interest" description="Disordered" evidence="1">
    <location>
        <begin position="50"/>
        <end position="102"/>
    </location>
</feature>
<evidence type="ECO:0000256" key="1">
    <source>
        <dbReference type="SAM" id="MobiDB-lite"/>
    </source>
</evidence>
<reference evidence="2" key="2">
    <citation type="submission" date="2020-07" db="EMBL/GenBank/DDBJ databases">
        <authorList>
            <person name="Vera ALvarez R."/>
            <person name="Arias-Moreno D.M."/>
            <person name="Jimenez-Jacinto V."/>
            <person name="Jimenez-Bremont J.F."/>
            <person name="Swaminathan K."/>
            <person name="Moose S.P."/>
            <person name="Guerrero-Gonzalez M.L."/>
            <person name="Marino-Ramirez L."/>
            <person name="Landsman D."/>
            <person name="Rodriguez-Kessler M."/>
            <person name="Delgado-Sanchez P."/>
        </authorList>
    </citation>
    <scope>NUCLEOTIDE SEQUENCE</scope>
    <source>
        <tissue evidence="2">Cladode</tissue>
    </source>
</reference>
<feature type="compositionally biased region" description="Polar residues" evidence="1">
    <location>
        <begin position="69"/>
        <end position="84"/>
    </location>
</feature>
<sequence length="146" mass="16851">MHIFPDYARFWFVERLLHICIIQAKILGEVFEMNPTQEVWAMRIKRSLERGPKYPKERQNPRPKAMHEQGQNAAHGTNRATTSQWPPRSGRGGHHGPWWLPRADRGGCPRPWWPAVTPGARFPSRDSSSSGGFCYFLALYSDVSRH</sequence>
<accession>A0A7C8Z931</accession>
<dbReference type="AlphaFoldDB" id="A0A7C8Z931"/>
<feature type="compositionally biased region" description="Basic and acidic residues" evidence="1">
    <location>
        <begin position="50"/>
        <end position="60"/>
    </location>
</feature>
<reference evidence="2" key="1">
    <citation type="journal article" date="2013" name="J. Plant Res.">
        <title>Effect of fungi and light on seed germination of three Opuntia species from semiarid lands of central Mexico.</title>
        <authorList>
            <person name="Delgado-Sanchez P."/>
            <person name="Jimenez-Bremont J.F."/>
            <person name="Guerrero-Gonzalez Mde L."/>
            <person name="Flores J."/>
        </authorList>
    </citation>
    <scope>NUCLEOTIDE SEQUENCE</scope>
    <source>
        <tissue evidence="2">Cladode</tissue>
    </source>
</reference>
<dbReference type="EMBL" id="GISG01103084">
    <property type="protein sequence ID" value="MBA4637159.1"/>
    <property type="molecule type" value="Transcribed_RNA"/>
</dbReference>
<evidence type="ECO:0000313" key="2">
    <source>
        <dbReference type="EMBL" id="MBA4637159.1"/>
    </source>
</evidence>
<organism evidence="2">
    <name type="scientific">Opuntia streptacantha</name>
    <name type="common">Prickly pear cactus</name>
    <name type="synonym">Opuntia cardona</name>
    <dbReference type="NCBI Taxonomy" id="393608"/>
    <lineage>
        <taxon>Eukaryota</taxon>
        <taxon>Viridiplantae</taxon>
        <taxon>Streptophyta</taxon>
        <taxon>Embryophyta</taxon>
        <taxon>Tracheophyta</taxon>
        <taxon>Spermatophyta</taxon>
        <taxon>Magnoliopsida</taxon>
        <taxon>eudicotyledons</taxon>
        <taxon>Gunneridae</taxon>
        <taxon>Pentapetalae</taxon>
        <taxon>Caryophyllales</taxon>
        <taxon>Cactineae</taxon>
        <taxon>Cactaceae</taxon>
        <taxon>Opuntioideae</taxon>
        <taxon>Opuntia</taxon>
    </lineage>
</organism>
<proteinExistence type="predicted"/>